<organism evidence="3">
    <name type="scientific">Cladocopium goreaui</name>
    <dbReference type="NCBI Taxonomy" id="2562237"/>
    <lineage>
        <taxon>Eukaryota</taxon>
        <taxon>Sar</taxon>
        <taxon>Alveolata</taxon>
        <taxon>Dinophyceae</taxon>
        <taxon>Suessiales</taxon>
        <taxon>Symbiodiniaceae</taxon>
        <taxon>Cladocopium</taxon>
    </lineage>
</organism>
<accession>A0A9P1CA55</accession>
<evidence type="ECO:0000256" key="1">
    <source>
        <dbReference type="SAM" id="Coils"/>
    </source>
</evidence>
<protein>
    <submittedName>
        <fullName evidence="5">Vacuolar protein sorting-associated protein 53 A</fullName>
    </submittedName>
</protein>
<dbReference type="AlphaFoldDB" id="A0A9P1CA55"/>
<dbReference type="GO" id="GO:0000938">
    <property type="term" value="C:GARP complex"/>
    <property type="evidence" value="ECO:0007669"/>
    <property type="project" value="InterPro"/>
</dbReference>
<dbReference type="OrthoDB" id="10261632at2759"/>
<sequence>MDDDLEDDFEPLGEEDPLDAENFNAIDYINRQFPNEASLGGLGLFINQLKAQEHDIEEGIKNAVRRQAAFGRRAKADLGDAKLAIRELFERIKAIKSKAEQSEELVSDVCRDIKSLDVAKRNLTLTVTVLKRLVMLVTALEQLRSTAECRHYQQASSLIYAVEELSSHFQELSHVARVADLLERKAAVFSDLKQQILDDYMCLHGGIGSATRLEQLPEGWGTAAAKCVDAIGPGMKREVVTQFCLRLLEGYKDIFQPPKEASGLETAERRFAWLKRTLREYDDKYKSQFPESWRVPCGLCDLFCHVTRQHLVEILDTTHHMVDPELMVRVLLKSIEFENELARKWATETPDDDAITLDAGHLNSAMPVLKYPDVLAAKTGRRSSTSSQTEAATEKAGADHFAPRFRGIISECFDAYLGTWVRHEEKQLLEVLQALTAADKMVSQENEENEEDEEVLQRYLYKSAPELFAAMRGSMQECSRFSTHNTLFDIFQVFRKVMSQYASKLSSLIPAAGHKACLDVEGVQAVCCAIGTAEYCDETLPLLEESLIKIISADFQDRIGFHDEQELLRSVVNRANEALVQSVNCSLDDAFNSMNRTNWAAFSQDVGDHSAFVGDISERLPKQFEPIAAHLSKIHYRFFCDKFVQSFVTRFVAEVHKCRKISERGAQQLLLDTALIKTTLLEAPVVAGHGRQMPTAYSNYVLREMGKAEIMLKVLSSPDVDAASITGMLGDSSDDPVVQQLLALRAGDSGDASSSGSMEQQFRHEADRIAAAAGVPSIGSTMNYLGDALNKGAKASEDLKKISGDMKKNFQKLGFPSFGMKKSGHAG</sequence>
<feature type="domain" description="Vps53 N-terminal" evidence="2">
    <location>
        <begin position="22"/>
        <end position="436"/>
    </location>
</feature>
<keyword evidence="6" id="KW-1185">Reference proteome</keyword>
<evidence type="ECO:0000313" key="6">
    <source>
        <dbReference type="Proteomes" id="UP001152797"/>
    </source>
</evidence>
<dbReference type="PANTHER" id="PTHR12820:SF0">
    <property type="entry name" value="VACUOLAR PROTEIN SORTING-ASSOCIATED PROTEIN 53 HOMOLOG"/>
    <property type="match status" value="1"/>
</dbReference>
<dbReference type="InterPro" id="IPR039766">
    <property type="entry name" value="Vps53"/>
</dbReference>
<evidence type="ECO:0000313" key="3">
    <source>
        <dbReference type="EMBL" id="CAI3987870.1"/>
    </source>
</evidence>
<feature type="coiled-coil region" evidence="1">
    <location>
        <begin position="46"/>
        <end position="105"/>
    </location>
</feature>
<reference evidence="3" key="1">
    <citation type="submission" date="2022-10" db="EMBL/GenBank/DDBJ databases">
        <authorList>
            <person name="Chen Y."/>
            <person name="Dougan E. K."/>
            <person name="Chan C."/>
            <person name="Rhodes N."/>
            <person name="Thang M."/>
        </authorList>
    </citation>
    <scope>NUCLEOTIDE SEQUENCE</scope>
</reference>
<dbReference type="EMBL" id="CAMXCT020001212">
    <property type="protein sequence ID" value="CAL1141245.1"/>
    <property type="molecule type" value="Genomic_DNA"/>
</dbReference>
<dbReference type="InterPro" id="IPR007234">
    <property type="entry name" value="Vps53_N"/>
</dbReference>
<dbReference type="Pfam" id="PF04100">
    <property type="entry name" value="Vps53_N"/>
    <property type="match status" value="1"/>
</dbReference>
<dbReference type="EMBL" id="CAMXCT030001212">
    <property type="protein sequence ID" value="CAL4775182.1"/>
    <property type="molecule type" value="Genomic_DNA"/>
</dbReference>
<evidence type="ECO:0000313" key="4">
    <source>
        <dbReference type="EMBL" id="CAL1141245.1"/>
    </source>
</evidence>
<comment type="caution">
    <text evidence="3">The sequence shown here is derived from an EMBL/GenBank/DDBJ whole genome shotgun (WGS) entry which is preliminary data.</text>
</comment>
<dbReference type="EMBL" id="CAMXCT010001212">
    <property type="protein sequence ID" value="CAI3987870.1"/>
    <property type="molecule type" value="Genomic_DNA"/>
</dbReference>
<dbReference type="GO" id="GO:0005829">
    <property type="term" value="C:cytosol"/>
    <property type="evidence" value="ECO:0007669"/>
    <property type="project" value="GOC"/>
</dbReference>
<dbReference type="PANTHER" id="PTHR12820">
    <property type="entry name" value="VACUOLAR SORTING PROTEIN 53"/>
    <property type="match status" value="1"/>
</dbReference>
<name>A0A9P1CA55_9DINO</name>
<dbReference type="Proteomes" id="UP001152797">
    <property type="component" value="Unassembled WGS sequence"/>
</dbReference>
<proteinExistence type="predicted"/>
<reference evidence="4" key="2">
    <citation type="submission" date="2024-04" db="EMBL/GenBank/DDBJ databases">
        <authorList>
            <person name="Chen Y."/>
            <person name="Shah S."/>
            <person name="Dougan E. K."/>
            <person name="Thang M."/>
            <person name="Chan C."/>
        </authorList>
    </citation>
    <scope>NUCLEOTIDE SEQUENCE [LARGE SCALE GENOMIC DNA]</scope>
</reference>
<evidence type="ECO:0000313" key="5">
    <source>
        <dbReference type="EMBL" id="CAL4775182.1"/>
    </source>
</evidence>
<dbReference type="GO" id="GO:0042147">
    <property type="term" value="P:retrograde transport, endosome to Golgi"/>
    <property type="evidence" value="ECO:0007669"/>
    <property type="project" value="InterPro"/>
</dbReference>
<keyword evidence="1" id="KW-0175">Coiled coil</keyword>
<evidence type="ECO:0000259" key="2">
    <source>
        <dbReference type="Pfam" id="PF04100"/>
    </source>
</evidence>
<gene>
    <name evidence="3" type="ORF">C1SCF055_LOCUS15108</name>
</gene>